<name>A0A5N5E3Q2_RHOER</name>
<dbReference type="Pfam" id="PF04471">
    <property type="entry name" value="Mrr_cat"/>
    <property type="match status" value="1"/>
</dbReference>
<protein>
    <recommendedName>
        <fullName evidence="2">Restriction endonuclease type IV Mrr domain-containing protein</fullName>
    </recommendedName>
</protein>
<comment type="caution">
    <text evidence="3">The sequence shown here is derived from an EMBL/GenBank/DDBJ whole genome shotgun (WGS) entry which is preliminary data.</text>
</comment>
<dbReference type="InterPro" id="IPR011335">
    <property type="entry name" value="Restrct_endonuc-II-like"/>
</dbReference>
<keyword evidence="1" id="KW-0812">Transmembrane</keyword>
<evidence type="ECO:0000313" key="4">
    <source>
        <dbReference type="Proteomes" id="UP000325576"/>
    </source>
</evidence>
<dbReference type="SUPFAM" id="SSF52980">
    <property type="entry name" value="Restriction endonuclease-like"/>
    <property type="match status" value="1"/>
</dbReference>
<reference evidence="3 4" key="1">
    <citation type="journal article" date="2017" name="Poromechanics V (2013)">
        <title>Genomic Characterization of the Arsenic-Tolerant Actinobacterium, &lt;i&gt;Rhodococcus erythropolis&lt;/i&gt; S43.</title>
        <authorList>
            <person name="Retamal-Morales G."/>
            <person name="Mehnert M."/>
            <person name="Schwabe R."/>
            <person name="Tischler D."/>
            <person name="Schloemann M."/>
            <person name="Levican G.J."/>
        </authorList>
    </citation>
    <scope>NUCLEOTIDE SEQUENCE [LARGE SCALE GENOMIC DNA]</scope>
    <source>
        <strain evidence="3 4">S43</strain>
    </source>
</reference>
<dbReference type="GO" id="GO:0003677">
    <property type="term" value="F:DNA binding"/>
    <property type="evidence" value="ECO:0007669"/>
    <property type="project" value="InterPro"/>
</dbReference>
<dbReference type="GO" id="GO:0009307">
    <property type="term" value="P:DNA restriction-modification system"/>
    <property type="evidence" value="ECO:0007669"/>
    <property type="project" value="InterPro"/>
</dbReference>
<dbReference type="Proteomes" id="UP000325576">
    <property type="component" value="Unassembled WGS sequence"/>
</dbReference>
<dbReference type="GO" id="GO:0004519">
    <property type="term" value="F:endonuclease activity"/>
    <property type="evidence" value="ECO:0007669"/>
    <property type="project" value="InterPro"/>
</dbReference>
<evidence type="ECO:0000313" key="3">
    <source>
        <dbReference type="EMBL" id="KAB2584381.1"/>
    </source>
</evidence>
<sequence length="159" mass="16414">MQYITTPHQAELNAAEVMKTWGFTDAVATTGGADGGIDVRSSRALAQVKWKGGAAGRPEMQQLYGARGTDTKKVLFFFAASAYSKAAIGYADEVGIGLFTYDPVGVMTPINGVAQRVISSGTPATPPTVTPSSQDGLFIGALLLAIVVIGGVVIALAHL</sequence>
<dbReference type="Gene3D" id="3.40.1350.10">
    <property type="match status" value="1"/>
</dbReference>
<organism evidence="3 4">
    <name type="scientific">Rhodococcus erythropolis</name>
    <name type="common">Arthrobacter picolinophilus</name>
    <dbReference type="NCBI Taxonomy" id="1833"/>
    <lineage>
        <taxon>Bacteria</taxon>
        <taxon>Bacillati</taxon>
        <taxon>Actinomycetota</taxon>
        <taxon>Actinomycetes</taxon>
        <taxon>Mycobacteriales</taxon>
        <taxon>Nocardiaceae</taxon>
        <taxon>Rhodococcus</taxon>
        <taxon>Rhodococcus erythropolis group</taxon>
    </lineage>
</organism>
<keyword evidence="1" id="KW-0472">Membrane</keyword>
<dbReference type="EMBL" id="MRBO01000442">
    <property type="protein sequence ID" value="KAB2584381.1"/>
    <property type="molecule type" value="Genomic_DNA"/>
</dbReference>
<gene>
    <name evidence="3" type="ORF">BS297_15690</name>
</gene>
<accession>A0A5N5E3Q2</accession>
<evidence type="ECO:0000259" key="2">
    <source>
        <dbReference type="Pfam" id="PF04471"/>
    </source>
</evidence>
<dbReference type="AlphaFoldDB" id="A0A5N5E3Q2"/>
<dbReference type="InterPro" id="IPR007560">
    <property type="entry name" value="Restrct_endonuc_IV_Mrr"/>
</dbReference>
<feature type="transmembrane region" description="Helical" evidence="1">
    <location>
        <begin position="136"/>
        <end position="157"/>
    </location>
</feature>
<keyword evidence="1" id="KW-1133">Transmembrane helix</keyword>
<feature type="domain" description="Restriction endonuclease type IV Mrr" evidence="2">
    <location>
        <begin position="6"/>
        <end position="100"/>
    </location>
</feature>
<evidence type="ECO:0000256" key="1">
    <source>
        <dbReference type="SAM" id="Phobius"/>
    </source>
</evidence>
<dbReference type="InterPro" id="IPR011856">
    <property type="entry name" value="tRNA_endonuc-like_dom_sf"/>
</dbReference>
<proteinExistence type="predicted"/>